<proteinExistence type="predicted"/>
<reference evidence="1" key="1">
    <citation type="submission" date="2020-09" db="EMBL/GenBank/DDBJ databases">
        <authorList>
            <person name="Kikuchi T."/>
        </authorList>
    </citation>
    <scope>NUCLEOTIDE SEQUENCE</scope>
    <source>
        <strain evidence="1">SH1</strain>
    </source>
</reference>
<dbReference type="Proteomes" id="UP000614601">
    <property type="component" value="Unassembled WGS sequence"/>
</dbReference>
<dbReference type="AlphaFoldDB" id="A0A811L689"/>
<protein>
    <submittedName>
        <fullName evidence="1">Uncharacterized protein</fullName>
    </submittedName>
</protein>
<name>A0A811L689_9BILA</name>
<accession>A0A811L689</accession>
<keyword evidence="2" id="KW-1185">Reference proteome</keyword>
<sequence>MRVHVINENDSCFIQEQCYDNRHLKIEGSKCEIYSMKKQKIFFVAPDEMDYWKTFNYKTPFNTMTSRFLVYDKHNYEWMEVQVDAKFRYACNFELFASIYPLPRFEIMEFCRNSSYAKSLVRHVFIQFKKGGVRVKHFKATHNRTFPPKKTNSDHQIEMLTNMKFPVPKGSSVAFYNWFAQLHIANDNVPVIDAKTGATQHFDFYLLNPNEQ</sequence>
<comment type="caution">
    <text evidence="1">The sequence shown here is derived from an EMBL/GenBank/DDBJ whole genome shotgun (WGS) entry which is preliminary data.</text>
</comment>
<organism evidence="1 2">
    <name type="scientific">Bursaphelenchus okinawaensis</name>
    <dbReference type="NCBI Taxonomy" id="465554"/>
    <lineage>
        <taxon>Eukaryota</taxon>
        <taxon>Metazoa</taxon>
        <taxon>Ecdysozoa</taxon>
        <taxon>Nematoda</taxon>
        <taxon>Chromadorea</taxon>
        <taxon>Rhabditida</taxon>
        <taxon>Tylenchina</taxon>
        <taxon>Tylenchomorpha</taxon>
        <taxon>Aphelenchoidea</taxon>
        <taxon>Aphelenchoididae</taxon>
        <taxon>Bursaphelenchus</taxon>
    </lineage>
</organism>
<gene>
    <name evidence="1" type="ORF">BOKJ2_LOCUS9770</name>
</gene>
<dbReference type="EMBL" id="CAJFCW020000005">
    <property type="protein sequence ID" value="CAG9116669.1"/>
    <property type="molecule type" value="Genomic_DNA"/>
</dbReference>
<dbReference type="EMBL" id="CAJFDH010000005">
    <property type="protein sequence ID" value="CAD5222691.1"/>
    <property type="molecule type" value="Genomic_DNA"/>
</dbReference>
<evidence type="ECO:0000313" key="1">
    <source>
        <dbReference type="EMBL" id="CAD5222691.1"/>
    </source>
</evidence>
<evidence type="ECO:0000313" key="2">
    <source>
        <dbReference type="Proteomes" id="UP000614601"/>
    </source>
</evidence>
<dbReference type="Proteomes" id="UP000783686">
    <property type="component" value="Unassembled WGS sequence"/>
</dbReference>